<sequence>MRVTHVIDVIVWNYINHNPSLECRKLEEVKTKPASERETTGVETLISVSDGWPAPQTAVTTAAISYDYLTAFKHVEYDTEEYWLLKSKVHQRSAERLRDLCCANRGTFIKVGQHLGALDYLLPEEYTSTLKVLHSQAPQSSMEEIQKVIREDLGKELTELFVSFEEKPQGAASLAQVHKAVMHDGRTVAVKVQHPKVQRQSSEDIVVMEVLLRAVHWLFPDFAFMWLVEEAKKNMPLELDFLNEGHNAEKVSSMLAHFPFLKVPMIHWDLSTKRILTMEFAEGGQVNDGEYMKKHGIDVNKISENLGKMYSEMIFVHGFVHCDPHPGNVLVRKCPQSKKTEIVLLDHGLYQVLQPDFRLDYCRLWQALIKGDMSGVERYSRSLGAGDLYPLFACVLTARSWTAVNAGISSVPVTHSEDVEIRTNAALYLPQISDLLNRVPRQMLLLLKTNDLLRGIETALQTRASSSSFINMSRCCIRAMARHKRSKIQSRRRRLQITLAESFFLWKLSMYELFLWLRGSVLGHWLTALLEFLH</sequence>
<organism evidence="5 6">
    <name type="scientific">Scomber scombrus</name>
    <name type="common">Atlantic mackerel</name>
    <name type="synonym">Scomber vernalis</name>
    <dbReference type="NCBI Taxonomy" id="13677"/>
    <lineage>
        <taxon>Eukaryota</taxon>
        <taxon>Metazoa</taxon>
        <taxon>Chordata</taxon>
        <taxon>Craniata</taxon>
        <taxon>Vertebrata</taxon>
        <taxon>Euteleostomi</taxon>
        <taxon>Actinopterygii</taxon>
        <taxon>Neopterygii</taxon>
        <taxon>Teleostei</taxon>
        <taxon>Neoteleostei</taxon>
        <taxon>Acanthomorphata</taxon>
        <taxon>Pelagiaria</taxon>
        <taxon>Scombriformes</taxon>
        <taxon>Scombridae</taxon>
        <taxon>Scomber</taxon>
    </lineage>
</organism>
<proteinExistence type="inferred from homology"/>
<dbReference type="Pfam" id="PF03109">
    <property type="entry name" value="ABC1"/>
    <property type="match status" value="1"/>
</dbReference>
<dbReference type="InterPro" id="IPR045307">
    <property type="entry name" value="ADCK1_dom"/>
</dbReference>
<protein>
    <recommendedName>
        <fullName evidence="2">AarF domain-containing protein kinase 1</fullName>
    </recommendedName>
</protein>
<evidence type="ECO:0000259" key="4">
    <source>
        <dbReference type="Pfam" id="PF03109"/>
    </source>
</evidence>
<dbReference type="SUPFAM" id="SSF56112">
    <property type="entry name" value="Protein kinase-like (PK-like)"/>
    <property type="match status" value="1"/>
</dbReference>
<feature type="domain" description="ABC1 atypical kinase-like" evidence="4">
    <location>
        <begin position="133"/>
        <end position="379"/>
    </location>
</feature>
<keyword evidence="5" id="KW-0808">Transferase</keyword>
<dbReference type="InterPro" id="IPR051130">
    <property type="entry name" value="Mito_struct-func_regulator"/>
</dbReference>
<dbReference type="AlphaFoldDB" id="A0AAV1PVA6"/>
<dbReference type="GO" id="GO:0007005">
    <property type="term" value="P:mitochondrion organization"/>
    <property type="evidence" value="ECO:0007669"/>
    <property type="project" value="TreeGrafter"/>
</dbReference>
<evidence type="ECO:0000313" key="6">
    <source>
        <dbReference type="Proteomes" id="UP001314229"/>
    </source>
</evidence>
<dbReference type="PANTHER" id="PTHR43173">
    <property type="entry name" value="ABC1 FAMILY PROTEIN"/>
    <property type="match status" value="1"/>
</dbReference>
<dbReference type="GO" id="GO:0055088">
    <property type="term" value="P:lipid homeostasis"/>
    <property type="evidence" value="ECO:0007669"/>
    <property type="project" value="TreeGrafter"/>
</dbReference>
<gene>
    <name evidence="5" type="ORF">FSCOSCO3_A007359</name>
</gene>
<dbReference type="InterPro" id="IPR011009">
    <property type="entry name" value="Kinase-like_dom_sf"/>
</dbReference>
<dbReference type="Gene3D" id="1.10.510.10">
    <property type="entry name" value="Transferase(Phosphotransferase) domain 1"/>
    <property type="match status" value="1"/>
</dbReference>
<evidence type="ECO:0000256" key="1">
    <source>
        <dbReference type="ARBA" id="ARBA00009670"/>
    </source>
</evidence>
<name>A0AAV1PVA6_SCOSC</name>
<dbReference type="CDD" id="cd13969">
    <property type="entry name" value="ADCK1-like"/>
    <property type="match status" value="1"/>
</dbReference>
<keyword evidence="6" id="KW-1185">Reference proteome</keyword>
<reference evidence="5 6" key="1">
    <citation type="submission" date="2024-01" db="EMBL/GenBank/DDBJ databases">
        <authorList>
            <person name="Alioto T."/>
            <person name="Alioto T."/>
            <person name="Gomez Garrido J."/>
        </authorList>
    </citation>
    <scope>NUCLEOTIDE SEQUENCE [LARGE SCALE GENOMIC DNA]</scope>
</reference>
<evidence type="ECO:0000313" key="5">
    <source>
        <dbReference type="EMBL" id="CAK6974341.1"/>
    </source>
</evidence>
<dbReference type="PANTHER" id="PTHR43173:SF19">
    <property type="entry name" value="AARF DOMAIN-CONTAINING PROTEIN KINASE 1"/>
    <property type="match status" value="1"/>
</dbReference>
<dbReference type="EMBL" id="CAWUFR010000255">
    <property type="protein sequence ID" value="CAK6974341.1"/>
    <property type="molecule type" value="Genomic_DNA"/>
</dbReference>
<evidence type="ECO:0000256" key="3">
    <source>
        <dbReference type="ARBA" id="ARBA00045626"/>
    </source>
</evidence>
<dbReference type="InterPro" id="IPR004147">
    <property type="entry name" value="ABC1_dom"/>
</dbReference>
<accession>A0AAV1PVA6</accession>
<dbReference type="Proteomes" id="UP001314229">
    <property type="component" value="Unassembled WGS sequence"/>
</dbReference>
<evidence type="ECO:0000256" key="2">
    <source>
        <dbReference type="ARBA" id="ARBA00040082"/>
    </source>
</evidence>
<dbReference type="GO" id="GO:0005743">
    <property type="term" value="C:mitochondrial inner membrane"/>
    <property type="evidence" value="ECO:0007669"/>
    <property type="project" value="TreeGrafter"/>
</dbReference>
<keyword evidence="5" id="KW-0418">Kinase</keyword>
<comment type="similarity">
    <text evidence="1">Belongs to the protein kinase superfamily. ADCK protein kinase family.</text>
</comment>
<comment type="caution">
    <text evidence="5">The sequence shown here is derived from an EMBL/GenBank/DDBJ whole genome shotgun (WGS) entry which is preliminary data.</text>
</comment>
<comment type="function">
    <text evidence="3">Appears to be essential for maintaining mitochondrial cristae formation and mitochondrial function by acting via YME1L1 in a kinase-independent manner to regulate essential mitochondrial structural proteins OPA1 and IMMT. The action of this enzyme is not yet clear. It is not known if it has protein kinase activity and what type of substrate it would phosphorylate (Ser, Thr or Tyr).</text>
</comment>
<dbReference type="GO" id="GO:0016301">
    <property type="term" value="F:kinase activity"/>
    <property type="evidence" value="ECO:0007669"/>
    <property type="project" value="UniProtKB-KW"/>
</dbReference>